<accession>A0ABY1NJL6</accession>
<dbReference type="EMBL" id="FXTZ01000002">
    <property type="protein sequence ID" value="SMP10801.1"/>
    <property type="molecule type" value="Genomic_DNA"/>
</dbReference>
<organism evidence="1 2">
    <name type="scientific">Chryseobacterium profundimaris</name>
    <dbReference type="NCBI Taxonomy" id="1387275"/>
    <lineage>
        <taxon>Bacteria</taxon>
        <taxon>Pseudomonadati</taxon>
        <taxon>Bacteroidota</taxon>
        <taxon>Flavobacteriia</taxon>
        <taxon>Flavobacteriales</taxon>
        <taxon>Weeksellaceae</taxon>
        <taxon>Chryseobacterium group</taxon>
        <taxon>Chryseobacterium</taxon>
    </lineage>
</organism>
<proteinExistence type="predicted"/>
<dbReference type="RefSeq" id="WP_283421286.1">
    <property type="nucleotide sequence ID" value="NZ_FXTZ01000002.1"/>
</dbReference>
<evidence type="ECO:0000313" key="1">
    <source>
        <dbReference type="EMBL" id="SMP10801.1"/>
    </source>
</evidence>
<keyword evidence="2" id="KW-1185">Reference proteome</keyword>
<evidence type="ECO:0000313" key="2">
    <source>
        <dbReference type="Proteomes" id="UP001157960"/>
    </source>
</evidence>
<protein>
    <submittedName>
        <fullName evidence="1">Uncharacterized protein</fullName>
    </submittedName>
</protein>
<name>A0ABY1NJL6_9FLAO</name>
<reference evidence="1 2" key="1">
    <citation type="submission" date="2017-05" db="EMBL/GenBank/DDBJ databases">
        <authorList>
            <person name="Varghese N."/>
            <person name="Submissions S."/>
        </authorList>
    </citation>
    <scope>NUCLEOTIDE SEQUENCE [LARGE SCALE GENOMIC DNA]</scope>
    <source>
        <strain evidence="1 2">DSM 28214</strain>
    </source>
</reference>
<gene>
    <name evidence="1" type="ORF">SAMN06264346_102241</name>
</gene>
<comment type="caution">
    <text evidence="1">The sequence shown here is derived from an EMBL/GenBank/DDBJ whole genome shotgun (WGS) entry which is preliminary data.</text>
</comment>
<sequence>MSLLIADKSSCKMKIEFLTKEKTLLRTDYIKLIRHKSLDKIIIKKNDIKLINLQFGEIFKEYLIIRVIFRGDKDFRNDYFFNVQIF</sequence>
<dbReference type="Proteomes" id="UP001157960">
    <property type="component" value="Unassembled WGS sequence"/>
</dbReference>